<feature type="compositionally biased region" description="Polar residues" evidence="1">
    <location>
        <begin position="248"/>
        <end position="263"/>
    </location>
</feature>
<feature type="region of interest" description="Disordered" evidence="1">
    <location>
        <begin position="1"/>
        <end position="58"/>
    </location>
</feature>
<evidence type="ECO:0000313" key="2">
    <source>
        <dbReference type="Ensembl" id="ENSCSAVP00000014840.1"/>
    </source>
</evidence>
<feature type="compositionally biased region" description="Basic and acidic residues" evidence="1">
    <location>
        <begin position="154"/>
        <end position="168"/>
    </location>
</feature>
<reference evidence="2" key="3">
    <citation type="submission" date="2025-09" db="UniProtKB">
        <authorList>
            <consortium name="Ensembl"/>
        </authorList>
    </citation>
    <scope>IDENTIFICATION</scope>
</reference>
<dbReference type="HOGENOM" id="CLU_877037_0_0_1"/>
<dbReference type="AlphaFoldDB" id="H2ZB75"/>
<reference evidence="2" key="2">
    <citation type="submission" date="2025-08" db="UniProtKB">
        <authorList>
            <consortium name="Ensembl"/>
        </authorList>
    </citation>
    <scope>IDENTIFICATION</scope>
</reference>
<dbReference type="Proteomes" id="UP000007875">
    <property type="component" value="Unassembled WGS sequence"/>
</dbReference>
<protein>
    <submittedName>
        <fullName evidence="2">Uncharacterized protein</fullName>
    </submittedName>
</protein>
<name>H2ZB75_CIOSA</name>
<feature type="compositionally biased region" description="Basic and acidic residues" evidence="1">
    <location>
        <begin position="1"/>
        <end position="14"/>
    </location>
</feature>
<reference evidence="3" key="1">
    <citation type="submission" date="2003-08" db="EMBL/GenBank/DDBJ databases">
        <authorList>
            <person name="Birren B."/>
            <person name="Nusbaum C."/>
            <person name="Abebe A."/>
            <person name="Abouelleil A."/>
            <person name="Adekoya E."/>
            <person name="Ait-zahra M."/>
            <person name="Allen N."/>
            <person name="Allen T."/>
            <person name="An P."/>
            <person name="Anderson M."/>
            <person name="Anderson S."/>
            <person name="Arachchi H."/>
            <person name="Armbruster J."/>
            <person name="Bachantsang P."/>
            <person name="Baldwin J."/>
            <person name="Barry A."/>
            <person name="Bayul T."/>
            <person name="Blitshsteyn B."/>
            <person name="Bloom T."/>
            <person name="Blye J."/>
            <person name="Boguslavskiy L."/>
            <person name="Borowsky M."/>
            <person name="Boukhgalter B."/>
            <person name="Brunache A."/>
            <person name="Butler J."/>
            <person name="Calixte N."/>
            <person name="Calvo S."/>
            <person name="Camarata J."/>
            <person name="Campo K."/>
            <person name="Chang J."/>
            <person name="Cheshatsang Y."/>
            <person name="Citroen M."/>
            <person name="Collymore A."/>
            <person name="Considine T."/>
            <person name="Cook A."/>
            <person name="Cooke P."/>
            <person name="Corum B."/>
            <person name="Cuomo C."/>
            <person name="David R."/>
            <person name="Dawoe T."/>
            <person name="Degray S."/>
            <person name="Dodge S."/>
            <person name="Dooley K."/>
            <person name="Dorje P."/>
            <person name="Dorjee K."/>
            <person name="Dorris L."/>
            <person name="Duffey N."/>
            <person name="Dupes A."/>
            <person name="Elkins T."/>
            <person name="Engels R."/>
            <person name="Erickson J."/>
            <person name="Farina A."/>
            <person name="Faro S."/>
            <person name="Ferreira P."/>
            <person name="Fischer H."/>
            <person name="Fitzgerald M."/>
            <person name="Foley K."/>
            <person name="Gage D."/>
            <person name="Galagan J."/>
            <person name="Gearin G."/>
            <person name="Gnerre S."/>
            <person name="Gnirke A."/>
            <person name="Goyette A."/>
            <person name="Graham J."/>
            <person name="Grandbois E."/>
            <person name="Gyaltsen K."/>
            <person name="Hafez N."/>
            <person name="Hagopian D."/>
            <person name="Hagos B."/>
            <person name="Hall J."/>
            <person name="Hatcher B."/>
            <person name="Heller A."/>
            <person name="Higgins H."/>
            <person name="Honan T."/>
            <person name="Horn A."/>
            <person name="Houde N."/>
            <person name="Hughes L."/>
            <person name="Hulme W."/>
            <person name="Husby E."/>
            <person name="Iliev I."/>
            <person name="Jaffe D."/>
            <person name="Jones C."/>
            <person name="Kamal M."/>
            <person name="Kamat A."/>
            <person name="Kamvysselis M."/>
            <person name="Karlsson E."/>
            <person name="Kells C."/>
            <person name="Kieu A."/>
            <person name="Kisner P."/>
            <person name="Kodira C."/>
            <person name="Kulbokas E."/>
            <person name="Labutti K."/>
            <person name="Lama D."/>
            <person name="Landers T."/>
            <person name="Leger J."/>
            <person name="Levine S."/>
            <person name="Lewis D."/>
            <person name="Lewis T."/>
            <person name="Lindblad-toh K."/>
            <person name="Liu X."/>
            <person name="Lokyitsang T."/>
            <person name="Lokyitsang Y."/>
            <person name="Lucien O."/>
            <person name="Lui A."/>
            <person name="Ma L.J."/>
            <person name="Mabbitt R."/>
            <person name="Macdonald J."/>
            <person name="Maclean C."/>
            <person name="Major J."/>
            <person name="Manning J."/>
            <person name="Marabella R."/>
            <person name="Maru K."/>
            <person name="Matthews C."/>
            <person name="Mauceli E."/>
            <person name="Mccarthy M."/>
            <person name="Mcdonough S."/>
            <person name="Mcghee T."/>
            <person name="Meldrim J."/>
            <person name="Meneus L."/>
            <person name="Mesirov J."/>
            <person name="Mihalev A."/>
            <person name="Mihova T."/>
            <person name="Mikkelsen T."/>
            <person name="Mlenga V."/>
            <person name="Moru K."/>
            <person name="Mozes J."/>
            <person name="Mulrain L."/>
            <person name="Munson G."/>
            <person name="Naylor J."/>
            <person name="Newes C."/>
            <person name="Nguyen C."/>
            <person name="Nguyen N."/>
            <person name="Nguyen T."/>
            <person name="Nicol R."/>
            <person name="Nielsen C."/>
            <person name="Nizzari M."/>
            <person name="Norbu C."/>
            <person name="Norbu N."/>
            <person name="O'donnell P."/>
            <person name="Okoawo O."/>
            <person name="O'leary S."/>
            <person name="Omotosho B."/>
            <person name="O'neill K."/>
            <person name="Osman S."/>
            <person name="Parker S."/>
            <person name="Perrin D."/>
            <person name="Phunkhang P."/>
            <person name="Piqani B."/>
            <person name="Purcell S."/>
            <person name="Rachupka T."/>
            <person name="Ramasamy U."/>
            <person name="Rameau R."/>
            <person name="Ray V."/>
            <person name="Raymond C."/>
            <person name="Retta R."/>
            <person name="Richardson S."/>
            <person name="Rise C."/>
            <person name="Rodriguez J."/>
            <person name="Rogers J."/>
            <person name="Rogov P."/>
            <person name="Rutman M."/>
            <person name="Schupbach R."/>
            <person name="Seaman C."/>
            <person name="Settipalli S."/>
            <person name="Sharpe T."/>
            <person name="Sheridan J."/>
            <person name="Sherpa N."/>
            <person name="Shi J."/>
            <person name="Smirnov S."/>
            <person name="Smith C."/>
            <person name="Sougnez C."/>
            <person name="Spencer B."/>
            <person name="Stalker J."/>
            <person name="Stange-thomann N."/>
            <person name="Stavropoulos S."/>
            <person name="Stetson K."/>
            <person name="Stone C."/>
            <person name="Stone S."/>
            <person name="Stubbs M."/>
            <person name="Talamas J."/>
            <person name="Tchuinga P."/>
            <person name="Tenzing P."/>
            <person name="Tesfaye S."/>
            <person name="Theodore J."/>
            <person name="Thoulutsang Y."/>
            <person name="Topham K."/>
            <person name="Towey S."/>
            <person name="Tsamla T."/>
            <person name="Tsomo N."/>
            <person name="Vallee D."/>
            <person name="Vassiliev H."/>
            <person name="Venkataraman V."/>
            <person name="Vinson J."/>
            <person name="Vo A."/>
            <person name="Wade C."/>
            <person name="Wang S."/>
            <person name="Wangchuk T."/>
            <person name="Wangdi T."/>
            <person name="Whittaker C."/>
            <person name="Wilkinson J."/>
            <person name="Wu Y."/>
            <person name="Wyman D."/>
            <person name="Yadav S."/>
            <person name="Yang S."/>
            <person name="Yang X."/>
            <person name="Yeager S."/>
            <person name="Yee E."/>
            <person name="Young G."/>
            <person name="Zainoun J."/>
            <person name="Zembeck L."/>
            <person name="Zimmer A."/>
            <person name="Zody M."/>
            <person name="Lander E."/>
        </authorList>
    </citation>
    <scope>NUCLEOTIDE SEQUENCE [LARGE SCALE GENOMIC DNA]</scope>
</reference>
<feature type="region of interest" description="Disordered" evidence="1">
    <location>
        <begin position="189"/>
        <end position="270"/>
    </location>
</feature>
<feature type="region of interest" description="Disordered" evidence="1">
    <location>
        <begin position="114"/>
        <end position="169"/>
    </location>
</feature>
<feature type="compositionally biased region" description="Polar residues" evidence="1">
    <location>
        <begin position="114"/>
        <end position="153"/>
    </location>
</feature>
<evidence type="ECO:0000256" key="1">
    <source>
        <dbReference type="SAM" id="MobiDB-lite"/>
    </source>
</evidence>
<accession>H2ZB75</accession>
<dbReference type="Ensembl" id="ENSCSAVT00000015013.1">
    <property type="protein sequence ID" value="ENSCSAVP00000014840.1"/>
    <property type="gene ID" value="ENSCSAVG00000008683.1"/>
</dbReference>
<evidence type="ECO:0000313" key="3">
    <source>
        <dbReference type="Proteomes" id="UP000007875"/>
    </source>
</evidence>
<proteinExistence type="predicted"/>
<organism evidence="2 3">
    <name type="scientific">Ciona savignyi</name>
    <name type="common">Pacific transparent sea squirt</name>
    <dbReference type="NCBI Taxonomy" id="51511"/>
    <lineage>
        <taxon>Eukaryota</taxon>
        <taxon>Metazoa</taxon>
        <taxon>Chordata</taxon>
        <taxon>Tunicata</taxon>
        <taxon>Ascidiacea</taxon>
        <taxon>Phlebobranchia</taxon>
        <taxon>Cionidae</taxon>
        <taxon>Ciona</taxon>
    </lineage>
</organism>
<keyword evidence="3" id="KW-1185">Reference proteome</keyword>
<sequence length="317" mass="34835">MEKERSSATSKDHFFSACDRGGAPRHRSDGISSARYPVPEKPYTSTCSPCAPEPNCSRKSPQKLMISTGVSAIPTICAETQTTPRSSCEDSLVSVSQTRRDSSISMHRVTVIDGSTETYDPSPPSSRATRLTNSNHLQSVDSQSTDPVSNEIVTNRRVEKIKTPDLHHSPTTTVVKQVIGAKLFDTAVEQSTPGRTDRSSDGYFDTLSEHSSLSVHKSQTKHDSENDEEDQQQSAPSISSPFPDYPDSHNSSEITKPGATSSSDVDDPQEILDALLESIRNETGEFADDPVLISLRQQRQKYLDQLESIEEELSNFK</sequence>
<dbReference type="InParanoid" id="H2ZB75"/>
<dbReference type="GeneTree" id="ENSGT00530000068302"/>